<evidence type="ECO:0000256" key="4">
    <source>
        <dbReference type="ARBA" id="ARBA00022676"/>
    </source>
</evidence>
<protein>
    <submittedName>
        <fullName evidence="13">Dolichyl-phosphate-mannose--protein mannosyltransferase</fullName>
    </submittedName>
</protein>
<dbReference type="GO" id="GO:0000030">
    <property type="term" value="F:mannosyltransferase activity"/>
    <property type="evidence" value="ECO:0007669"/>
    <property type="project" value="InterPro"/>
</dbReference>
<feature type="transmembrane region" description="Helical" evidence="10">
    <location>
        <begin position="462"/>
        <end position="481"/>
    </location>
</feature>
<evidence type="ECO:0000259" key="12">
    <source>
        <dbReference type="Pfam" id="PF16192"/>
    </source>
</evidence>
<dbReference type="GO" id="GO:0016020">
    <property type="term" value="C:membrane"/>
    <property type="evidence" value="ECO:0007669"/>
    <property type="project" value="InterPro"/>
</dbReference>
<evidence type="ECO:0000256" key="2">
    <source>
        <dbReference type="ARBA" id="ARBA00004922"/>
    </source>
</evidence>
<feature type="transmembrane region" description="Helical" evidence="10">
    <location>
        <begin position="436"/>
        <end position="455"/>
    </location>
</feature>
<keyword evidence="5 13" id="KW-0808">Transferase</keyword>
<reference evidence="13 14" key="1">
    <citation type="journal article" date="2020" name="J. Phycol.">
        <title>Comparative genome analysis reveals Cyanidiococcus gen. nov., a new extremophilic red algal genus sister to Cyanidioschyzon (Cyanidioschyzonaceae, Rhodophyta).</title>
        <authorList>
            <person name="Liu S.-L."/>
            <person name="Chiang Y.-R."/>
            <person name="Yoon H.S."/>
            <person name="Fu H.-Y."/>
        </authorList>
    </citation>
    <scope>NUCLEOTIDE SEQUENCE [LARGE SCALE GENOMIC DNA]</scope>
    <source>
        <strain evidence="13 14">THAL066</strain>
    </source>
</reference>
<feature type="region of interest" description="Disordered" evidence="9">
    <location>
        <begin position="1"/>
        <end position="31"/>
    </location>
</feature>
<dbReference type="GO" id="GO:0012505">
    <property type="term" value="C:endomembrane system"/>
    <property type="evidence" value="ECO:0007669"/>
    <property type="project" value="UniProtKB-SubCell"/>
</dbReference>
<evidence type="ECO:0000256" key="6">
    <source>
        <dbReference type="ARBA" id="ARBA00022692"/>
    </source>
</evidence>
<keyword evidence="4 13" id="KW-0328">Glycosyltransferase</keyword>
<keyword evidence="6 10" id="KW-0812">Transmembrane</keyword>
<proteinExistence type="inferred from homology"/>
<comment type="similarity">
    <text evidence="3">Belongs to the glycosyltransferase 39 family.</text>
</comment>
<feature type="domain" description="Protein O-mannosyl-transferase C-terminal four TM" evidence="12">
    <location>
        <begin position="326"/>
        <end position="533"/>
    </location>
</feature>
<evidence type="ECO:0000256" key="7">
    <source>
        <dbReference type="ARBA" id="ARBA00022989"/>
    </source>
</evidence>
<accession>A0A7J7IIG1</accession>
<feature type="compositionally biased region" description="Basic and acidic residues" evidence="9">
    <location>
        <begin position="19"/>
        <end position="31"/>
    </location>
</feature>
<sequence>MAPVARRRATESPTGSRLPETDRPQPRRSDVFGKSHQVPFLERLIQKAVTRASAAPETIITLILLVLGLWTRFYRITWPPECVFDEVHFASFAHHYLNRTYFFDIHPPLAKLTLAAVAKLAGDIPNRDWYEDKTYPPESKYYVMRSCAAFFGALLPALGFRIARGMGMSMVAATTVGVFLLWDMLNLIEARHILTDSQLIFYCALCMDAFLRLWKTPPNSRQRRWAAFWAGLASGAALSVKWTTLVVPGLFGLESVAGAVLATEPLEWSNCFIVAGSAIALYISLWYPHFRILIYNGPGGDFMSTEFQRTLIGRDGYDPQARRPAFLKLVWQLNKEMFLANARILDEHEWQSRWYTWPYIGRGLLYWNRWQEGTTDADGRLIRPGYAMQIYLIGNPLLFWACLGAILLLLAATPFVLRLIRLRKRHGQETGCWERYLRLATFLLLGYALGILPYMPIERSTFIYHYLPALLFAELLFAHVVLDMPALPATLQVPVAGALYIVVFWCFWYFRAWVYGHIPLTSDDHEGMRWIKHTKKVGDNKGWH</sequence>
<dbReference type="Pfam" id="PF02366">
    <property type="entry name" value="PMT"/>
    <property type="match status" value="1"/>
</dbReference>
<dbReference type="OrthoDB" id="4896at2759"/>
<evidence type="ECO:0000256" key="1">
    <source>
        <dbReference type="ARBA" id="ARBA00004127"/>
    </source>
</evidence>
<dbReference type="InterPro" id="IPR027005">
    <property type="entry name" value="PMT-like"/>
</dbReference>
<feature type="domain" description="ArnT-like N-terminal" evidence="11">
    <location>
        <begin position="63"/>
        <end position="253"/>
    </location>
</feature>
<evidence type="ECO:0000256" key="5">
    <source>
        <dbReference type="ARBA" id="ARBA00022679"/>
    </source>
</evidence>
<feature type="transmembrane region" description="Helical" evidence="10">
    <location>
        <begin position="493"/>
        <end position="510"/>
    </location>
</feature>
<comment type="caution">
    <text evidence="13">The sequence shown here is derived from an EMBL/GenBank/DDBJ whole genome shotgun (WGS) entry which is preliminary data.</text>
</comment>
<evidence type="ECO:0000259" key="11">
    <source>
        <dbReference type="Pfam" id="PF02366"/>
    </source>
</evidence>
<name>A0A7J7IIG1_9RHOD</name>
<dbReference type="PANTHER" id="PTHR10050">
    <property type="entry name" value="DOLICHYL-PHOSPHATE-MANNOSE--PROTEIN MANNOSYLTRANSFERASE"/>
    <property type="match status" value="1"/>
</dbReference>
<evidence type="ECO:0000256" key="8">
    <source>
        <dbReference type="ARBA" id="ARBA00023136"/>
    </source>
</evidence>
<gene>
    <name evidence="13" type="primary">POMT1_3</name>
    <name evidence="13" type="ORF">F1559_004691</name>
</gene>
<dbReference type="UniPathway" id="UPA00378"/>
<evidence type="ECO:0000256" key="3">
    <source>
        <dbReference type="ARBA" id="ARBA00007222"/>
    </source>
</evidence>
<dbReference type="Pfam" id="PF16192">
    <property type="entry name" value="PMT_4TMC"/>
    <property type="match status" value="1"/>
</dbReference>
<feature type="transmembrane region" description="Helical" evidence="10">
    <location>
        <begin position="226"/>
        <end position="247"/>
    </location>
</feature>
<dbReference type="EMBL" id="VWRR01000009">
    <property type="protein sequence ID" value="KAF6002875.1"/>
    <property type="molecule type" value="Genomic_DNA"/>
</dbReference>
<feature type="transmembrane region" description="Helical" evidence="10">
    <location>
        <begin position="267"/>
        <end position="287"/>
    </location>
</feature>
<dbReference type="InterPro" id="IPR032421">
    <property type="entry name" value="PMT_4TMC"/>
</dbReference>
<keyword evidence="14" id="KW-1185">Reference proteome</keyword>
<feature type="transmembrane region" description="Helical" evidence="10">
    <location>
        <begin position="52"/>
        <end position="70"/>
    </location>
</feature>
<dbReference type="AlphaFoldDB" id="A0A7J7IIG1"/>
<organism evidence="13 14">
    <name type="scientific">Cyanidiococcus yangmingshanensis</name>
    <dbReference type="NCBI Taxonomy" id="2690220"/>
    <lineage>
        <taxon>Eukaryota</taxon>
        <taxon>Rhodophyta</taxon>
        <taxon>Bangiophyceae</taxon>
        <taxon>Cyanidiales</taxon>
        <taxon>Cyanidiaceae</taxon>
        <taxon>Cyanidiococcus</taxon>
    </lineage>
</organism>
<evidence type="ECO:0000313" key="13">
    <source>
        <dbReference type="EMBL" id="KAF6002875.1"/>
    </source>
</evidence>
<comment type="subcellular location">
    <subcellularLocation>
        <location evidence="1">Endomembrane system</location>
        <topology evidence="1">Multi-pass membrane protein</topology>
    </subcellularLocation>
</comment>
<keyword evidence="7 10" id="KW-1133">Transmembrane helix</keyword>
<keyword evidence="8 10" id="KW-0472">Membrane</keyword>
<feature type="transmembrane region" description="Helical" evidence="10">
    <location>
        <begin position="390"/>
        <end position="416"/>
    </location>
</feature>
<dbReference type="InterPro" id="IPR003342">
    <property type="entry name" value="ArnT-like_N"/>
</dbReference>
<comment type="pathway">
    <text evidence="2">Protein modification; protein glycosylation.</text>
</comment>
<feature type="transmembrane region" description="Helical" evidence="10">
    <location>
        <begin position="142"/>
        <end position="160"/>
    </location>
</feature>
<evidence type="ECO:0000256" key="9">
    <source>
        <dbReference type="SAM" id="MobiDB-lite"/>
    </source>
</evidence>
<dbReference type="GO" id="GO:0006493">
    <property type="term" value="P:protein O-linked glycosylation"/>
    <property type="evidence" value="ECO:0007669"/>
    <property type="project" value="InterPro"/>
</dbReference>
<evidence type="ECO:0000313" key="14">
    <source>
        <dbReference type="Proteomes" id="UP000530660"/>
    </source>
</evidence>
<dbReference type="Proteomes" id="UP000530660">
    <property type="component" value="Unassembled WGS sequence"/>
</dbReference>
<evidence type="ECO:0000256" key="10">
    <source>
        <dbReference type="SAM" id="Phobius"/>
    </source>
</evidence>